<reference evidence="2" key="1">
    <citation type="journal article" date="2017" name="Genome Biol.">
        <title>Comparative genomics reveals high biological diversity and specific adaptations in the industrially and medically important fungal genus Aspergillus.</title>
        <authorList>
            <person name="de Vries R.P."/>
            <person name="Riley R."/>
            <person name="Wiebenga A."/>
            <person name="Aguilar-Osorio G."/>
            <person name="Amillis S."/>
            <person name="Uchima C.A."/>
            <person name="Anderluh G."/>
            <person name="Asadollahi M."/>
            <person name="Askin M."/>
            <person name="Barry K."/>
            <person name="Battaglia E."/>
            <person name="Bayram O."/>
            <person name="Benocci T."/>
            <person name="Braus-Stromeyer S.A."/>
            <person name="Caldana C."/>
            <person name="Canovas D."/>
            <person name="Cerqueira G.C."/>
            <person name="Chen F."/>
            <person name="Chen W."/>
            <person name="Choi C."/>
            <person name="Clum A."/>
            <person name="Dos Santos R.A."/>
            <person name="Damasio A.R."/>
            <person name="Diallinas G."/>
            <person name="Emri T."/>
            <person name="Fekete E."/>
            <person name="Flipphi M."/>
            <person name="Freyberg S."/>
            <person name="Gallo A."/>
            <person name="Gournas C."/>
            <person name="Habgood R."/>
            <person name="Hainaut M."/>
            <person name="Harispe M.L."/>
            <person name="Henrissat B."/>
            <person name="Hilden K.S."/>
            <person name="Hope R."/>
            <person name="Hossain A."/>
            <person name="Karabika E."/>
            <person name="Karaffa L."/>
            <person name="Karanyi Z."/>
            <person name="Krasevec N."/>
            <person name="Kuo A."/>
            <person name="Kusch H."/>
            <person name="LaButti K."/>
            <person name="Lagendijk E.L."/>
            <person name="Lapidus A."/>
            <person name="Levasseur A."/>
            <person name="Lindquist E."/>
            <person name="Lipzen A."/>
            <person name="Logrieco A.F."/>
            <person name="MacCabe A."/>
            <person name="Maekelae M.R."/>
            <person name="Malavazi I."/>
            <person name="Melin P."/>
            <person name="Meyer V."/>
            <person name="Mielnichuk N."/>
            <person name="Miskei M."/>
            <person name="Molnar A.P."/>
            <person name="Mule G."/>
            <person name="Ngan C.Y."/>
            <person name="Orejas M."/>
            <person name="Orosz E."/>
            <person name="Ouedraogo J.P."/>
            <person name="Overkamp K.M."/>
            <person name="Park H.-S."/>
            <person name="Perrone G."/>
            <person name="Piumi F."/>
            <person name="Punt P.J."/>
            <person name="Ram A.F."/>
            <person name="Ramon A."/>
            <person name="Rauscher S."/>
            <person name="Record E."/>
            <person name="Riano-Pachon D.M."/>
            <person name="Robert V."/>
            <person name="Roehrig J."/>
            <person name="Ruller R."/>
            <person name="Salamov A."/>
            <person name="Salih N.S."/>
            <person name="Samson R.A."/>
            <person name="Sandor E."/>
            <person name="Sanguinetti M."/>
            <person name="Schuetze T."/>
            <person name="Sepcic K."/>
            <person name="Shelest E."/>
            <person name="Sherlock G."/>
            <person name="Sophianopoulou V."/>
            <person name="Squina F.M."/>
            <person name="Sun H."/>
            <person name="Susca A."/>
            <person name="Todd R.B."/>
            <person name="Tsang A."/>
            <person name="Unkles S.E."/>
            <person name="van de Wiele N."/>
            <person name="van Rossen-Uffink D."/>
            <person name="Oliveira J.V."/>
            <person name="Vesth T.C."/>
            <person name="Visser J."/>
            <person name="Yu J.-H."/>
            <person name="Zhou M."/>
            <person name="Andersen M.R."/>
            <person name="Archer D.B."/>
            <person name="Baker S.E."/>
            <person name="Benoit I."/>
            <person name="Brakhage A.A."/>
            <person name="Braus G.H."/>
            <person name="Fischer R."/>
            <person name="Frisvad J.C."/>
            <person name="Goldman G.H."/>
            <person name="Houbraken J."/>
            <person name="Oakley B."/>
            <person name="Pocsi I."/>
            <person name="Scazzocchio C."/>
            <person name="Seiboth B."/>
            <person name="vanKuyk P.A."/>
            <person name="Wortman J."/>
            <person name="Dyer P.S."/>
            <person name="Grigoriev I.V."/>
        </authorList>
    </citation>
    <scope>NUCLEOTIDE SEQUENCE [LARGE SCALE GENOMIC DNA]</scope>
    <source>
        <strain evidence="2">ITEM 5010</strain>
    </source>
</reference>
<accession>A0A1R3RS36</accession>
<sequence>MSVIINSEIVEYDRLIPRTIAPEREDEDVEALIPWVFQYGSVSEEHCILDWPREESNFRDFFSYFCSYAADLDEQNIAGVTSMLRASEMITLPRRSWKTPQRDRFRHLIRSQSTMLKLLINTIYLSIKTGIEQGPRMSFHKAEPRQKYVIGGKRYAAQIEGAVTVDLQEEPVPILSFTAWFEGQTWSEILVETFSVMLGQLARNISVLGNSAGRRDQDVFVIGFHGLHLHIAHGLFRADTVSRVHSKGCSAHEAFDLRFTRGYNLSLKEDWLEAIRALARLLRYLLSGKAQVGAIEVYRQNNS</sequence>
<dbReference type="OMA" id="GPYLHIA"/>
<protein>
    <recommendedName>
        <fullName evidence="3">Fungal-type protein kinase domain-containing protein</fullName>
    </recommendedName>
</protein>
<dbReference type="OrthoDB" id="4486482at2759"/>
<evidence type="ECO:0000313" key="2">
    <source>
        <dbReference type="Proteomes" id="UP000188318"/>
    </source>
</evidence>
<organism evidence="1 2">
    <name type="scientific">Aspergillus carbonarius (strain ITEM 5010)</name>
    <dbReference type="NCBI Taxonomy" id="602072"/>
    <lineage>
        <taxon>Eukaryota</taxon>
        <taxon>Fungi</taxon>
        <taxon>Dikarya</taxon>
        <taxon>Ascomycota</taxon>
        <taxon>Pezizomycotina</taxon>
        <taxon>Eurotiomycetes</taxon>
        <taxon>Eurotiomycetidae</taxon>
        <taxon>Eurotiales</taxon>
        <taxon>Aspergillaceae</taxon>
        <taxon>Aspergillus</taxon>
        <taxon>Aspergillus subgen. Circumdati</taxon>
    </lineage>
</organism>
<dbReference type="VEuPathDB" id="FungiDB:ASPCADRAFT_206090"/>
<evidence type="ECO:0000313" key="1">
    <source>
        <dbReference type="EMBL" id="OOF97274.1"/>
    </source>
</evidence>
<evidence type="ECO:0008006" key="3">
    <source>
        <dbReference type="Google" id="ProtNLM"/>
    </source>
</evidence>
<name>A0A1R3RS36_ASPC5</name>
<proteinExistence type="predicted"/>
<dbReference type="AlphaFoldDB" id="A0A1R3RS36"/>
<gene>
    <name evidence="1" type="ORF">ASPCADRAFT_206090</name>
</gene>
<keyword evidence="2" id="KW-1185">Reference proteome</keyword>
<dbReference type="Proteomes" id="UP000188318">
    <property type="component" value="Unassembled WGS sequence"/>
</dbReference>
<dbReference type="EMBL" id="KV907497">
    <property type="protein sequence ID" value="OOF97274.1"/>
    <property type="molecule type" value="Genomic_DNA"/>
</dbReference>